<dbReference type="GO" id="GO:0016788">
    <property type="term" value="F:hydrolase activity, acting on ester bonds"/>
    <property type="evidence" value="ECO:0007669"/>
    <property type="project" value="InterPro"/>
</dbReference>
<feature type="region of interest" description="Disordered" evidence="2">
    <location>
        <begin position="385"/>
        <end position="426"/>
    </location>
</feature>
<feature type="compositionally biased region" description="Pro residues" evidence="2">
    <location>
        <begin position="407"/>
        <end position="416"/>
    </location>
</feature>
<keyword evidence="4" id="KW-1185">Reference proteome</keyword>
<dbReference type="OrthoDB" id="5135119at2759"/>
<proteinExistence type="predicted"/>
<dbReference type="InterPro" id="IPR017850">
    <property type="entry name" value="Alkaline_phosphatase_core_sf"/>
</dbReference>
<keyword evidence="1" id="KW-0378">Hydrolase</keyword>
<reference evidence="3" key="1">
    <citation type="journal article" date="2020" name="Stud. Mycol.">
        <title>101 Dothideomycetes genomes: a test case for predicting lifestyles and emergence of pathogens.</title>
        <authorList>
            <person name="Haridas S."/>
            <person name="Albert R."/>
            <person name="Binder M."/>
            <person name="Bloem J."/>
            <person name="Labutti K."/>
            <person name="Salamov A."/>
            <person name="Andreopoulos B."/>
            <person name="Baker S."/>
            <person name="Barry K."/>
            <person name="Bills G."/>
            <person name="Bluhm B."/>
            <person name="Cannon C."/>
            <person name="Castanera R."/>
            <person name="Culley D."/>
            <person name="Daum C."/>
            <person name="Ezra D."/>
            <person name="Gonzalez J."/>
            <person name="Henrissat B."/>
            <person name="Kuo A."/>
            <person name="Liang C."/>
            <person name="Lipzen A."/>
            <person name="Lutzoni F."/>
            <person name="Magnuson J."/>
            <person name="Mondo S."/>
            <person name="Nolan M."/>
            <person name="Ohm R."/>
            <person name="Pangilinan J."/>
            <person name="Park H.-J."/>
            <person name="Ramirez L."/>
            <person name="Alfaro M."/>
            <person name="Sun H."/>
            <person name="Tritt A."/>
            <person name="Yoshinaga Y."/>
            <person name="Zwiers L.-H."/>
            <person name="Turgeon B."/>
            <person name="Goodwin S."/>
            <person name="Spatafora J."/>
            <person name="Crous P."/>
            <person name="Grigoriev I."/>
        </authorList>
    </citation>
    <scope>NUCLEOTIDE SEQUENCE</scope>
    <source>
        <strain evidence="3">CBS 269.34</strain>
    </source>
</reference>
<evidence type="ECO:0000313" key="3">
    <source>
        <dbReference type="EMBL" id="KAF2501780.1"/>
    </source>
</evidence>
<evidence type="ECO:0000256" key="2">
    <source>
        <dbReference type="SAM" id="MobiDB-lite"/>
    </source>
</evidence>
<dbReference type="Proteomes" id="UP000799750">
    <property type="component" value="Unassembled WGS sequence"/>
</dbReference>
<dbReference type="InterPro" id="IPR007312">
    <property type="entry name" value="Phosphoesterase"/>
</dbReference>
<sequence>MLSYILNLLPLTPFTPSPSTISTIQTPSPLIHAASTAQPALSPVSNIQGHAYNRFIQIWLENTDYSLAAGDPSIAWLSTHGITLTNYWAVTHPSQPNYLASVSGDHFGLSSDGYIAVPSNIATVADLLDTKGISWGEYQEDMPYAGFKYISYENPQNGKDDYVRKHNPLIMLESVTQNDTRLSLIKSFTSFASDLAAETLPQWAFITPNMTNDGHDSSITTAALWARRFLKPLLSNAYFMKDTLVLLTFDENEHYESPNQVFSLLLGGAVPEASKGSEDDTFYTHYSALSSLQANFGLPSLGRWDCGANIFALVADKVGYANWAVDTTGLDFSHSYPGPMSPIESQQAWPVPNTNAKCAAGYGVLGKVVTAWGKSDGSLNYTNPYPYDDGSGTDAGGSVSSPRNAPASPPSAPYPHPTSHTRSLSM</sequence>
<dbReference type="Gene3D" id="3.40.720.10">
    <property type="entry name" value="Alkaline Phosphatase, subunit A"/>
    <property type="match status" value="1"/>
</dbReference>
<gene>
    <name evidence="3" type="ORF">BU16DRAFT_546872</name>
</gene>
<name>A0A6A6RDF7_9PEZI</name>
<dbReference type="PANTHER" id="PTHR31956:SF8">
    <property type="entry name" value="ACID PHOSPHATASE PHOA (AFU_ORTHOLOGUE AFUA_1G03570)"/>
    <property type="match status" value="1"/>
</dbReference>
<dbReference type="Pfam" id="PF04185">
    <property type="entry name" value="Phosphoesterase"/>
    <property type="match status" value="1"/>
</dbReference>
<dbReference type="PANTHER" id="PTHR31956">
    <property type="entry name" value="NON-SPECIFIC PHOSPHOLIPASE C4-RELATED"/>
    <property type="match status" value="1"/>
</dbReference>
<dbReference type="GO" id="GO:0009395">
    <property type="term" value="P:phospholipid catabolic process"/>
    <property type="evidence" value="ECO:0007669"/>
    <property type="project" value="TreeGrafter"/>
</dbReference>
<accession>A0A6A6RDF7</accession>
<dbReference type="AlphaFoldDB" id="A0A6A6RDF7"/>
<organism evidence="3 4">
    <name type="scientific">Lophium mytilinum</name>
    <dbReference type="NCBI Taxonomy" id="390894"/>
    <lineage>
        <taxon>Eukaryota</taxon>
        <taxon>Fungi</taxon>
        <taxon>Dikarya</taxon>
        <taxon>Ascomycota</taxon>
        <taxon>Pezizomycotina</taxon>
        <taxon>Dothideomycetes</taxon>
        <taxon>Pleosporomycetidae</taxon>
        <taxon>Mytilinidiales</taxon>
        <taxon>Mytilinidiaceae</taxon>
        <taxon>Lophium</taxon>
    </lineage>
</organism>
<evidence type="ECO:0000313" key="4">
    <source>
        <dbReference type="Proteomes" id="UP000799750"/>
    </source>
</evidence>
<dbReference type="FunFam" id="3.40.720.10:FF:000064">
    <property type="entry name" value="Probable acid phosphatase Pho610"/>
    <property type="match status" value="1"/>
</dbReference>
<dbReference type="EMBL" id="MU004182">
    <property type="protein sequence ID" value="KAF2501780.1"/>
    <property type="molecule type" value="Genomic_DNA"/>
</dbReference>
<evidence type="ECO:0000256" key="1">
    <source>
        <dbReference type="ARBA" id="ARBA00022801"/>
    </source>
</evidence>
<protein>
    <submittedName>
        <fullName evidence="3">Phosphoesterase-domain-containing protein</fullName>
    </submittedName>
</protein>